<keyword evidence="2" id="KW-0012">Acyltransferase</keyword>
<feature type="domain" description="N-acetyltransferase" evidence="1">
    <location>
        <begin position="11"/>
        <end position="133"/>
    </location>
</feature>
<dbReference type="EMBL" id="JAMXFF010000011">
    <property type="protein sequence ID" value="MCT7966558.1"/>
    <property type="molecule type" value="Genomic_DNA"/>
</dbReference>
<dbReference type="SUPFAM" id="SSF55729">
    <property type="entry name" value="Acyl-CoA N-acyltransferases (Nat)"/>
    <property type="match status" value="1"/>
</dbReference>
<dbReference type="GO" id="GO:0016746">
    <property type="term" value="F:acyltransferase activity"/>
    <property type="evidence" value="ECO:0007669"/>
    <property type="project" value="UniProtKB-KW"/>
</dbReference>
<dbReference type="Gene3D" id="3.40.630.30">
    <property type="match status" value="1"/>
</dbReference>
<dbReference type="InterPro" id="IPR016181">
    <property type="entry name" value="Acyl_CoA_acyltransferase"/>
</dbReference>
<accession>A0ABT2MPC0</accession>
<protein>
    <submittedName>
        <fullName evidence="2">GNAT family N-acetyltransferase</fullName>
        <ecNumber evidence="2">2.3.1.-</ecNumber>
    </submittedName>
</protein>
<evidence type="ECO:0000313" key="3">
    <source>
        <dbReference type="Proteomes" id="UP001525890"/>
    </source>
</evidence>
<dbReference type="EC" id="2.3.1.-" evidence="2"/>
<name>A0ABT2MPC0_9CYAN</name>
<organism evidence="2 3">
    <name type="scientific">Laspinema palackyanum D2a</name>
    <dbReference type="NCBI Taxonomy" id="2953684"/>
    <lineage>
        <taxon>Bacteria</taxon>
        <taxon>Bacillati</taxon>
        <taxon>Cyanobacteriota</taxon>
        <taxon>Cyanophyceae</taxon>
        <taxon>Oscillatoriophycideae</taxon>
        <taxon>Oscillatoriales</taxon>
        <taxon>Laspinemataceae</taxon>
        <taxon>Laspinema</taxon>
        <taxon>Laspinema palackyanum</taxon>
    </lineage>
</organism>
<dbReference type="PROSITE" id="PS51186">
    <property type="entry name" value="GNAT"/>
    <property type="match status" value="1"/>
</dbReference>
<gene>
    <name evidence="2" type="ORF">NG799_09460</name>
</gene>
<keyword evidence="2" id="KW-0808">Transferase</keyword>
<sequence length="157" mass="17911">MVASKSLPPGCMLRPARSEDLGRIRKLVFQAKLDPTQLHWENFFVIELEDKIIACGQLRQFSRCQELGSLVVEKSWRDRGLGSYLVRHLVEEATAPVYVECMGWLVDFYEQLGFVKIAWENLPKPLKIKFFLGQLGSKVLPLGVTILQANPLKFPHS</sequence>
<comment type="caution">
    <text evidence="2">The sequence shown here is derived from an EMBL/GenBank/DDBJ whole genome shotgun (WGS) entry which is preliminary data.</text>
</comment>
<dbReference type="Proteomes" id="UP001525890">
    <property type="component" value="Unassembled WGS sequence"/>
</dbReference>
<dbReference type="CDD" id="cd04301">
    <property type="entry name" value="NAT_SF"/>
    <property type="match status" value="1"/>
</dbReference>
<dbReference type="RefSeq" id="WP_368006198.1">
    <property type="nucleotide sequence ID" value="NZ_JAMXFF010000011.1"/>
</dbReference>
<reference evidence="2 3" key="1">
    <citation type="journal article" date="2022" name="Front. Microbiol.">
        <title>High genomic differentiation and limited gene flow indicate recent cryptic speciation within the genus Laspinema (cyanobacteria).</title>
        <authorList>
            <person name="Stanojkovic A."/>
            <person name="Skoupy S."/>
            <person name="Skaloud P."/>
            <person name="Dvorak P."/>
        </authorList>
    </citation>
    <scope>NUCLEOTIDE SEQUENCE [LARGE SCALE GENOMIC DNA]</scope>
    <source>
        <strain evidence="2 3">D2a</strain>
    </source>
</reference>
<dbReference type="Pfam" id="PF13508">
    <property type="entry name" value="Acetyltransf_7"/>
    <property type="match status" value="1"/>
</dbReference>
<proteinExistence type="predicted"/>
<evidence type="ECO:0000313" key="2">
    <source>
        <dbReference type="EMBL" id="MCT7966558.1"/>
    </source>
</evidence>
<keyword evidence="3" id="KW-1185">Reference proteome</keyword>
<evidence type="ECO:0000259" key="1">
    <source>
        <dbReference type="PROSITE" id="PS51186"/>
    </source>
</evidence>
<dbReference type="InterPro" id="IPR000182">
    <property type="entry name" value="GNAT_dom"/>
</dbReference>